<evidence type="ECO:0000256" key="1">
    <source>
        <dbReference type="ARBA" id="ARBA00022723"/>
    </source>
</evidence>
<evidence type="ECO:0000256" key="2">
    <source>
        <dbReference type="ARBA" id="ARBA00022833"/>
    </source>
</evidence>
<dbReference type="GO" id="GO:0000139">
    <property type="term" value="C:Golgi membrane"/>
    <property type="evidence" value="ECO:0007669"/>
    <property type="project" value="GOC"/>
</dbReference>
<dbReference type="Proteomes" id="UP001150925">
    <property type="component" value="Unassembled WGS sequence"/>
</dbReference>
<dbReference type="EMBL" id="JANBPY010001329">
    <property type="protein sequence ID" value="KAJ1960495.1"/>
    <property type="molecule type" value="Genomic_DNA"/>
</dbReference>
<accession>A0A9W8E5L9</accession>
<dbReference type="PANTHER" id="PTHR45686">
    <property type="entry name" value="ADP-RIBOSYLATION FACTOR GTPASE ACTIVATING PROTEIN 3, ISOFORM H-RELATED"/>
    <property type="match status" value="1"/>
</dbReference>
<comment type="caution">
    <text evidence="4">The sequence shown here is derived from an EMBL/GenBank/DDBJ whole genome shotgun (WGS) entry which is preliminary data.</text>
</comment>
<sequence length="115" mass="12849">MDARERFGSAKAISSDQFFGHDEDEDPATKERLRQFSDSTAISSADYFGRDDDEERAMRSGDVNVDMQQLGNLANDAAQRLLNQAGTDMDSVKQALQTGSTKLSSYLRDLQNRYS</sequence>
<keyword evidence="5" id="KW-1185">Reference proteome</keyword>
<gene>
    <name evidence="4" type="primary">ARFGAP2_2</name>
    <name evidence="4" type="ORF">IWQ62_004212</name>
</gene>
<evidence type="ECO:0000313" key="5">
    <source>
        <dbReference type="Proteomes" id="UP001150925"/>
    </source>
</evidence>
<dbReference type="PANTHER" id="PTHR45686:SF4">
    <property type="entry name" value="ADP-RIBOSYLATION FACTOR GTPASE ACTIVATING PROTEIN 3, ISOFORM H"/>
    <property type="match status" value="1"/>
</dbReference>
<reference evidence="4" key="1">
    <citation type="submission" date="2022-07" db="EMBL/GenBank/DDBJ databases">
        <title>Phylogenomic reconstructions and comparative analyses of Kickxellomycotina fungi.</title>
        <authorList>
            <person name="Reynolds N.K."/>
            <person name="Stajich J.E."/>
            <person name="Barry K."/>
            <person name="Grigoriev I.V."/>
            <person name="Crous P."/>
            <person name="Smith M.E."/>
        </authorList>
    </citation>
    <scope>NUCLEOTIDE SEQUENCE</scope>
    <source>
        <strain evidence="4">RSA 1196</strain>
    </source>
</reference>
<dbReference type="OrthoDB" id="983479at2759"/>
<dbReference type="GO" id="GO:0048205">
    <property type="term" value="P:COPI coating of Golgi vesicle"/>
    <property type="evidence" value="ECO:0007669"/>
    <property type="project" value="TreeGrafter"/>
</dbReference>
<organism evidence="4 5">
    <name type="scientific">Dispira parvispora</name>
    <dbReference type="NCBI Taxonomy" id="1520584"/>
    <lineage>
        <taxon>Eukaryota</taxon>
        <taxon>Fungi</taxon>
        <taxon>Fungi incertae sedis</taxon>
        <taxon>Zoopagomycota</taxon>
        <taxon>Kickxellomycotina</taxon>
        <taxon>Dimargaritomycetes</taxon>
        <taxon>Dimargaritales</taxon>
        <taxon>Dimargaritaceae</taxon>
        <taxon>Dispira</taxon>
    </lineage>
</organism>
<keyword evidence="2" id="KW-0862">Zinc</keyword>
<name>A0A9W8E5L9_9FUNG</name>
<feature type="region of interest" description="Disordered" evidence="3">
    <location>
        <begin position="1"/>
        <end position="29"/>
    </location>
</feature>
<proteinExistence type="predicted"/>
<dbReference type="GO" id="GO:0046872">
    <property type="term" value="F:metal ion binding"/>
    <property type="evidence" value="ECO:0007669"/>
    <property type="project" value="UniProtKB-KW"/>
</dbReference>
<protein>
    <submittedName>
        <fullName evidence="4">ADP-ribosylation factor GTPase-activating protein 2</fullName>
    </submittedName>
</protein>
<keyword evidence="1" id="KW-0479">Metal-binding</keyword>
<evidence type="ECO:0000313" key="4">
    <source>
        <dbReference type="EMBL" id="KAJ1960495.1"/>
    </source>
</evidence>
<evidence type="ECO:0000256" key="3">
    <source>
        <dbReference type="SAM" id="MobiDB-lite"/>
    </source>
</evidence>
<dbReference type="AlphaFoldDB" id="A0A9W8E5L9"/>